<dbReference type="NCBIfam" id="TIGR00787">
    <property type="entry name" value="dctP"/>
    <property type="match status" value="1"/>
</dbReference>
<accession>A0AB39BYP3</accession>
<evidence type="ECO:0000256" key="1">
    <source>
        <dbReference type="ARBA" id="ARBA00009023"/>
    </source>
</evidence>
<proteinExistence type="inferred from homology"/>
<dbReference type="PROSITE" id="PS51257">
    <property type="entry name" value="PROKAR_LIPOPROTEIN"/>
    <property type="match status" value="1"/>
</dbReference>
<evidence type="ECO:0000256" key="3">
    <source>
        <dbReference type="ARBA" id="ARBA00022729"/>
    </source>
</evidence>
<keyword evidence="2" id="KW-0813">Transport</keyword>
<keyword evidence="3 4" id="KW-0732">Signal</keyword>
<dbReference type="RefSeq" id="WP_368505750.1">
    <property type="nucleotide sequence ID" value="NZ_CP162551.1"/>
</dbReference>
<dbReference type="PANTHER" id="PTHR33376:SF7">
    <property type="entry name" value="C4-DICARBOXYLATE-BINDING PROTEIN DCTB"/>
    <property type="match status" value="1"/>
</dbReference>
<dbReference type="GO" id="GO:0030288">
    <property type="term" value="C:outer membrane-bounded periplasmic space"/>
    <property type="evidence" value="ECO:0007669"/>
    <property type="project" value="InterPro"/>
</dbReference>
<dbReference type="EMBL" id="CP162551">
    <property type="protein sequence ID" value="XDI38465.1"/>
    <property type="molecule type" value="Genomic_DNA"/>
</dbReference>
<evidence type="ECO:0000256" key="2">
    <source>
        <dbReference type="ARBA" id="ARBA00022448"/>
    </source>
</evidence>
<protein>
    <submittedName>
        <fullName evidence="5">TRAP transporter substrate-binding protein DctP</fullName>
    </submittedName>
</protein>
<comment type="similarity">
    <text evidence="1">Belongs to the bacterial solute-binding protein 7 family.</text>
</comment>
<dbReference type="InterPro" id="IPR004682">
    <property type="entry name" value="TRAP_DctP"/>
</dbReference>
<dbReference type="NCBIfam" id="NF037995">
    <property type="entry name" value="TRAP_S1"/>
    <property type="match status" value="1"/>
</dbReference>
<organism evidence="5">
    <name type="scientific">Alkalihalophilus sp. As8PL</name>
    <dbReference type="NCBI Taxonomy" id="3237103"/>
    <lineage>
        <taxon>Bacteria</taxon>
        <taxon>Bacillati</taxon>
        <taxon>Bacillota</taxon>
        <taxon>Bacilli</taxon>
        <taxon>Bacillales</taxon>
        <taxon>Bacillaceae</taxon>
        <taxon>Alkalihalophilus</taxon>
    </lineage>
</organism>
<dbReference type="AlphaFoldDB" id="A0AB39BYP3"/>
<dbReference type="PANTHER" id="PTHR33376">
    <property type="match status" value="1"/>
</dbReference>
<dbReference type="InterPro" id="IPR018389">
    <property type="entry name" value="DctP_fam"/>
</dbReference>
<feature type="chain" id="PRO_5044197735" evidence="4">
    <location>
        <begin position="28"/>
        <end position="344"/>
    </location>
</feature>
<reference evidence="5" key="1">
    <citation type="submission" date="2024-07" db="EMBL/GenBank/DDBJ databases">
        <title>Identification and characteristics of an arsenic-resistant bacterial isolate, which belongs to a novel species.</title>
        <authorList>
            <person name="Juszczyk A."/>
            <person name="Kowalczyk A."/>
            <person name="Was K."/>
            <person name="Kosowicz W."/>
            <person name="Budzyn A."/>
            <person name="Latowski D."/>
        </authorList>
    </citation>
    <scope>NUCLEOTIDE SEQUENCE</scope>
    <source>
        <strain evidence="5">As8PL</strain>
    </source>
</reference>
<dbReference type="Pfam" id="PF03480">
    <property type="entry name" value="DctP"/>
    <property type="match status" value="1"/>
</dbReference>
<dbReference type="Gene3D" id="3.40.190.170">
    <property type="entry name" value="Bacterial extracellular solute-binding protein, family 7"/>
    <property type="match status" value="1"/>
</dbReference>
<evidence type="ECO:0000313" key="5">
    <source>
        <dbReference type="EMBL" id="XDI38465.1"/>
    </source>
</evidence>
<evidence type="ECO:0000256" key="4">
    <source>
        <dbReference type="SAM" id="SignalP"/>
    </source>
</evidence>
<feature type="signal peptide" evidence="4">
    <location>
        <begin position="1"/>
        <end position="27"/>
    </location>
</feature>
<name>A0AB39BYP3_9BACI</name>
<dbReference type="GO" id="GO:0055085">
    <property type="term" value="P:transmembrane transport"/>
    <property type="evidence" value="ECO:0007669"/>
    <property type="project" value="InterPro"/>
</dbReference>
<sequence length="344" mass="37946">MKKRKILSVVSTATCLLWLTACGGADSATSEAEAAENSANDDVITLKVGHIAPPEEAYSLGFEAYAEAVEEATDGQIQFEIYGNGALGGERELLEGVQLQNLDMSVITTGVVTNFVPDVTAIEFPFLFRDLDHAYNTLDGEIGQELLDKMSDAGLKGIAFWENGQRHIANNQHPVLTPDDLKGLKMRTIESDILLDTYSALGTNATPMAFPEVYGGLQQGVIDGSDFSYGVIWSTNVYEQVDHFTEAGLYYASATLLMNDDLYTSLPEDIQETIITLGKEFAQTQREISQGLEEEQKQQLLDNGIEIVSAEELDLEAFRQQVEPVYEKYEEQYGDILERIANVE</sequence>
<dbReference type="PIRSF" id="PIRSF006470">
    <property type="entry name" value="DctB"/>
    <property type="match status" value="1"/>
</dbReference>
<gene>
    <name evidence="5" type="primary">dctP</name>
    <name evidence="5" type="ORF">AB3N04_09195</name>
</gene>
<dbReference type="InterPro" id="IPR038404">
    <property type="entry name" value="TRAP_DctP_sf"/>
</dbReference>